<proteinExistence type="predicted"/>
<reference evidence="5 6" key="1">
    <citation type="submission" date="2018-08" db="EMBL/GenBank/DDBJ databases">
        <title>Meiothermus granaticius genome AF-68 sequencing project.</title>
        <authorList>
            <person name="Da Costa M.S."/>
            <person name="Albuquerque L."/>
            <person name="Raposo P."/>
            <person name="Froufe H.J.C."/>
            <person name="Barroso C.S."/>
            <person name="Egas C."/>
        </authorList>
    </citation>
    <scope>NUCLEOTIDE SEQUENCE [LARGE SCALE GENOMIC DNA]</scope>
    <source>
        <strain evidence="5 6">AF-68</strain>
    </source>
</reference>
<keyword evidence="3" id="KW-0238">DNA-binding</keyword>
<protein>
    <submittedName>
        <fullName evidence="5">DNA mismatch repair protein MutS</fullName>
    </submittedName>
</protein>
<dbReference type="GO" id="GO:0005524">
    <property type="term" value="F:ATP binding"/>
    <property type="evidence" value="ECO:0007669"/>
    <property type="project" value="UniProtKB-KW"/>
</dbReference>
<feature type="domain" description="DNA mismatch repair proteins mutS family" evidence="4">
    <location>
        <begin position="334"/>
        <end position="513"/>
    </location>
</feature>
<evidence type="ECO:0000256" key="2">
    <source>
        <dbReference type="ARBA" id="ARBA00022840"/>
    </source>
</evidence>
<name>A0A399FCW3_9DEIN</name>
<dbReference type="SMART" id="SM00534">
    <property type="entry name" value="MUTSac"/>
    <property type="match status" value="1"/>
</dbReference>
<keyword evidence="6" id="KW-1185">Reference proteome</keyword>
<dbReference type="InterPro" id="IPR045076">
    <property type="entry name" value="MutS"/>
</dbReference>
<dbReference type="PANTHER" id="PTHR11361">
    <property type="entry name" value="DNA MISMATCH REPAIR PROTEIN MUTS FAMILY MEMBER"/>
    <property type="match status" value="1"/>
</dbReference>
<accession>A0A399FCW3</accession>
<dbReference type="RefSeq" id="WP_119355969.1">
    <property type="nucleotide sequence ID" value="NZ_BJXM01000009.1"/>
</dbReference>
<dbReference type="InterPro" id="IPR027417">
    <property type="entry name" value="P-loop_NTPase"/>
</dbReference>
<sequence length="514" mass="58823">MLQTTTPFGSLLYEAPVPPLEPGVEAPECFSDLFLDQIVDAVVEGRDSYQIKNFFYRPLTSVEAIGYRQEIVQDLDNPVVEKPIRAFAQTLQTMREYLALAEKLYYPYQKARWFLDAVGVYCQAADELNQGLASLTLNSKGLTAFREFLQAYIHSDPFMALKKETLELKAALDAVVYCVRIQGSTVTVLKYQDEADYGQEVLNTFAKFKQGAVKEYRVKFSDWPEMDHVEAQVLDLVALLYPETFGWLERFYHERKDYLDPTLGEFDRQAQFYLAYLEYIAPLRNAGLSFCYPKVSDQSKEVRVEQGFDLGLARKLVHAEQSVVSNDFYLQDPERILVITGPNQGGKTTFSRMFGQLHYLAALGLPVPGQQAQLFLFDHLLTHFERAEDPHSLRGKLEDDLLRIHQILERATPHSIVILNEIFNSTTFSDALFLSQEILKALIQKDLLCVWVTFIDELTTMEKTVSMVSTVVADEPDRRTYKVIRKPADGLAYALSLARKYGLTYDRLKERVKP</sequence>
<dbReference type="EMBL" id="QWLB01000004">
    <property type="protein sequence ID" value="RIH93616.1"/>
    <property type="molecule type" value="Genomic_DNA"/>
</dbReference>
<evidence type="ECO:0000259" key="4">
    <source>
        <dbReference type="SMART" id="SM00534"/>
    </source>
</evidence>
<evidence type="ECO:0000313" key="5">
    <source>
        <dbReference type="EMBL" id="RIH93616.1"/>
    </source>
</evidence>
<comment type="caution">
    <text evidence="5">The sequence shown here is derived from an EMBL/GenBank/DDBJ whole genome shotgun (WGS) entry which is preliminary data.</text>
</comment>
<dbReference type="Gene3D" id="3.40.50.300">
    <property type="entry name" value="P-loop containing nucleotide triphosphate hydrolases"/>
    <property type="match status" value="1"/>
</dbReference>
<dbReference type="GO" id="GO:0006298">
    <property type="term" value="P:mismatch repair"/>
    <property type="evidence" value="ECO:0007669"/>
    <property type="project" value="InterPro"/>
</dbReference>
<dbReference type="GO" id="GO:0030983">
    <property type="term" value="F:mismatched DNA binding"/>
    <property type="evidence" value="ECO:0007669"/>
    <property type="project" value="InterPro"/>
</dbReference>
<dbReference type="GO" id="GO:0005829">
    <property type="term" value="C:cytosol"/>
    <property type="evidence" value="ECO:0007669"/>
    <property type="project" value="TreeGrafter"/>
</dbReference>
<dbReference type="Pfam" id="PF00488">
    <property type="entry name" value="MutS_V"/>
    <property type="match status" value="1"/>
</dbReference>
<evidence type="ECO:0000313" key="6">
    <source>
        <dbReference type="Proteomes" id="UP000266178"/>
    </source>
</evidence>
<evidence type="ECO:0000256" key="3">
    <source>
        <dbReference type="ARBA" id="ARBA00023125"/>
    </source>
</evidence>
<dbReference type="InterPro" id="IPR000432">
    <property type="entry name" value="DNA_mismatch_repair_MutS_C"/>
</dbReference>
<gene>
    <name evidence="5" type="primary">mutS_1</name>
    <name evidence="5" type="ORF">Mgrana_00440</name>
</gene>
<dbReference type="PANTHER" id="PTHR11361:SF34">
    <property type="entry name" value="DNA MISMATCH REPAIR PROTEIN MSH1, MITOCHONDRIAL"/>
    <property type="match status" value="1"/>
</dbReference>
<evidence type="ECO:0000256" key="1">
    <source>
        <dbReference type="ARBA" id="ARBA00022741"/>
    </source>
</evidence>
<dbReference type="Proteomes" id="UP000266178">
    <property type="component" value="Unassembled WGS sequence"/>
</dbReference>
<dbReference type="OrthoDB" id="9808166at2"/>
<dbReference type="GO" id="GO:0140664">
    <property type="term" value="F:ATP-dependent DNA damage sensor activity"/>
    <property type="evidence" value="ECO:0007669"/>
    <property type="project" value="InterPro"/>
</dbReference>
<keyword evidence="1" id="KW-0547">Nucleotide-binding</keyword>
<organism evidence="5 6">
    <name type="scientific">Meiothermus granaticius NBRC 107808</name>
    <dbReference type="NCBI Taxonomy" id="1227551"/>
    <lineage>
        <taxon>Bacteria</taxon>
        <taxon>Thermotogati</taxon>
        <taxon>Deinococcota</taxon>
        <taxon>Deinococci</taxon>
        <taxon>Thermales</taxon>
        <taxon>Thermaceae</taxon>
        <taxon>Meiothermus</taxon>
    </lineage>
</organism>
<dbReference type="AlphaFoldDB" id="A0A399FCW3"/>
<dbReference type="SUPFAM" id="SSF52540">
    <property type="entry name" value="P-loop containing nucleoside triphosphate hydrolases"/>
    <property type="match status" value="1"/>
</dbReference>
<keyword evidence="2" id="KW-0067">ATP-binding</keyword>